<dbReference type="InterPro" id="IPR006963">
    <property type="entry name" value="Mopterin_OxRdtase_4Fe-4S_dom"/>
</dbReference>
<name>X1KY29_9ZZZZ</name>
<dbReference type="Gene3D" id="2.20.25.90">
    <property type="entry name" value="ADC-like domains"/>
    <property type="match status" value="1"/>
</dbReference>
<keyword evidence="3" id="KW-0411">Iron-sulfur</keyword>
<dbReference type="InterPro" id="IPR050612">
    <property type="entry name" value="Prok_Mopterin_Oxidored"/>
</dbReference>
<keyword evidence="1" id="KW-0479">Metal-binding</keyword>
<evidence type="ECO:0000256" key="3">
    <source>
        <dbReference type="ARBA" id="ARBA00023014"/>
    </source>
</evidence>
<proteinExistence type="predicted"/>
<organism evidence="5">
    <name type="scientific">marine sediment metagenome</name>
    <dbReference type="NCBI Taxonomy" id="412755"/>
    <lineage>
        <taxon>unclassified sequences</taxon>
        <taxon>metagenomes</taxon>
        <taxon>ecological metagenomes</taxon>
    </lineage>
</organism>
<protein>
    <recommendedName>
        <fullName evidence="4">4Fe-4S Mo/W bis-MGD-type domain-containing protein</fullName>
    </recommendedName>
</protein>
<dbReference type="PANTHER" id="PTHR43742:SF6">
    <property type="entry name" value="OXIDOREDUCTASE YYAE-RELATED"/>
    <property type="match status" value="1"/>
</dbReference>
<keyword evidence="2" id="KW-0408">Iron</keyword>
<feature type="domain" description="4Fe-4S Mo/W bis-MGD-type" evidence="4">
    <location>
        <begin position="1"/>
        <end position="42"/>
    </location>
</feature>
<dbReference type="GO" id="GO:0046872">
    <property type="term" value="F:metal ion binding"/>
    <property type="evidence" value="ECO:0007669"/>
    <property type="project" value="UniProtKB-KW"/>
</dbReference>
<reference evidence="5" key="1">
    <citation type="journal article" date="2014" name="Front. Microbiol.">
        <title>High frequency of phylogenetically diverse reductive dehalogenase-homologous genes in deep subseafloor sedimentary metagenomes.</title>
        <authorList>
            <person name="Kawai M."/>
            <person name="Futagami T."/>
            <person name="Toyoda A."/>
            <person name="Takaki Y."/>
            <person name="Nishi S."/>
            <person name="Hori S."/>
            <person name="Arai W."/>
            <person name="Tsubouchi T."/>
            <person name="Morono Y."/>
            <person name="Uchiyama I."/>
            <person name="Ito T."/>
            <person name="Fujiyama A."/>
            <person name="Inagaki F."/>
            <person name="Takami H."/>
        </authorList>
    </citation>
    <scope>NUCLEOTIDE SEQUENCE</scope>
    <source>
        <strain evidence="5">Expedition CK06-06</strain>
    </source>
</reference>
<dbReference type="GO" id="GO:0051536">
    <property type="term" value="F:iron-sulfur cluster binding"/>
    <property type="evidence" value="ECO:0007669"/>
    <property type="project" value="UniProtKB-KW"/>
</dbReference>
<dbReference type="Pfam" id="PF00384">
    <property type="entry name" value="Molybdopterin"/>
    <property type="match status" value="1"/>
</dbReference>
<dbReference type="InterPro" id="IPR006656">
    <property type="entry name" value="Mopterin_OxRdtase"/>
</dbReference>
<sequence>CGVLVTVEDGVITHIEGNPETPTEGTMCSKGLSSIQHVDNPYRLKYPLKRAGKKGEGKWQRISWDEALDTIAQKINDTK</sequence>
<evidence type="ECO:0000313" key="5">
    <source>
        <dbReference type="EMBL" id="GAI11628.1"/>
    </source>
</evidence>
<dbReference type="GO" id="GO:0016491">
    <property type="term" value="F:oxidoreductase activity"/>
    <property type="evidence" value="ECO:0007669"/>
    <property type="project" value="InterPro"/>
</dbReference>
<comment type="caution">
    <text evidence="5">The sequence shown here is derived from an EMBL/GenBank/DDBJ whole genome shotgun (WGS) entry which is preliminary data.</text>
</comment>
<evidence type="ECO:0000256" key="1">
    <source>
        <dbReference type="ARBA" id="ARBA00022723"/>
    </source>
</evidence>
<dbReference type="EMBL" id="BARV01007707">
    <property type="protein sequence ID" value="GAI11628.1"/>
    <property type="molecule type" value="Genomic_DNA"/>
</dbReference>
<dbReference type="PANTHER" id="PTHR43742">
    <property type="entry name" value="TRIMETHYLAMINE-N-OXIDE REDUCTASE"/>
    <property type="match status" value="1"/>
</dbReference>
<dbReference type="AlphaFoldDB" id="X1KY29"/>
<dbReference type="Gene3D" id="3.40.50.740">
    <property type="match status" value="1"/>
</dbReference>
<dbReference type="PROSITE" id="PS51669">
    <property type="entry name" value="4FE4S_MOW_BIS_MGD"/>
    <property type="match status" value="1"/>
</dbReference>
<evidence type="ECO:0000259" key="4">
    <source>
        <dbReference type="PROSITE" id="PS51669"/>
    </source>
</evidence>
<dbReference type="Pfam" id="PF04879">
    <property type="entry name" value="Molybdop_Fe4S4"/>
    <property type="match status" value="1"/>
</dbReference>
<gene>
    <name evidence="5" type="ORF">S06H3_15646</name>
</gene>
<accession>X1KY29</accession>
<feature type="non-terminal residue" evidence="5">
    <location>
        <position position="1"/>
    </location>
</feature>
<dbReference type="SUPFAM" id="SSF53706">
    <property type="entry name" value="Formate dehydrogenase/DMSO reductase, domains 1-3"/>
    <property type="match status" value="1"/>
</dbReference>
<evidence type="ECO:0000256" key="2">
    <source>
        <dbReference type="ARBA" id="ARBA00023004"/>
    </source>
</evidence>